<sequence>MHAYAHLEEVLFKPPPPPPPYTHEHHHIDGGNGGGGGAASYTRCAYSGSSPYFTSPADINVQQQIWSSPAGGSPTYGSSGSGGGVVLGEEYAPDAGGGGGGSEPGGGSLPAFSSRFGSAFATSRPSTVYGAPAIATNAYAHQEVWSLDSSRRPQVSAAAHLSAMAAEGAPPGADYYKGFLLNGLASPHAHAHALSAPAPLCAPSHAASTPPDYKQKKGAGTKRPGTTCTNCRTMTTSLWRRNAHGETVCNACGLYYKLHNVNRPLAMKKDAIQTRKRKPKNGMKSERNIKTAVQRTLSSGVKMENLLESSAVGRGGLGYYAGHMKLEEPPPAHAHHAPLYDDAEYRRAAAAAADERLDRPTVVSMGS</sequence>
<evidence type="ECO:0000259" key="11">
    <source>
        <dbReference type="PROSITE" id="PS50114"/>
    </source>
</evidence>
<dbReference type="GO" id="GO:0045944">
    <property type="term" value="P:positive regulation of transcription by RNA polymerase II"/>
    <property type="evidence" value="ECO:0007669"/>
    <property type="project" value="TreeGrafter"/>
</dbReference>
<evidence type="ECO:0000256" key="1">
    <source>
        <dbReference type="ARBA" id="ARBA00004123"/>
    </source>
</evidence>
<evidence type="ECO:0000313" key="13">
    <source>
        <dbReference type="Proteomes" id="UP001153714"/>
    </source>
</evidence>
<reference evidence="12" key="2">
    <citation type="submission" date="2022-10" db="EMBL/GenBank/DDBJ databases">
        <authorList>
            <consortium name="ENA_rothamsted_submissions"/>
            <consortium name="culmorum"/>
            <person name="King R."/>
        </authorList>
    </citation>
    <scope>NUCLEOTIDE SEQUENCE</scope>
</reference>
<dbReference type="Gene3D" id="3.30.50.10">
    <property type="entry name" value="Erythroid Transcription Factor GATA-1, subunit A"/>
    <property type="match status" value="1"/>
</dbReference>
<dbReference type="PANTHER" id="PTHR10071:SF281">
    <property type="entry name" value="BOX A-BINDING FACTOR-RELATED"/>
    <property type="match status" value="1"/>
</dbReference>
<evidence type="ECO:0000256" key="10">
    <source>
        <dbReference type="SAM" id="MobiDB-lite"/>
    </source>
</evidence>
<feature type="region of interest" description="Disordered" evidence="10">
    <location>
        <begin position="13"/>
        <end position="34"/>
    </location>
</feature>
<feature type="domain" description="GATA-type" evidence="11">
    <location>
        <begin position="222"/>
        <end position="275"/>
    </location>
</feature>
<proteinExistence type="predicted"/>
<dbReference type="SUPFAM" id="SSF57716">
    <property type="entry name" value="Glucocorticoid receptor-like (DNA-binding domain)"/>
    <property type="match status" value="1"/>
</dbReference>
<dbReference type="GO" id="GO:0005634">
    <property type="term" value="C:nucleus"/>
    <property type="evidence" value="ECO:0007669"/>
    <property type="project" value="UniProtKB-SubCell"/>
</dbReference>
<protein>
    <recommendedName>
        <fullName evidence="11">GATA-type domain-containing protein</fullName>
    </recommendedName>
</protein>
<evidence type="ECO:0000256" key="2">
    <source>
        <dbReference type="ARBA" id="ARBA00022723"/>
    </source>
</evidence>
<keyword evidence="2" id="KW-0479">Metal-binding</keyword>
<dbReference type="GO" id="GO:0045165">
    <property type="term" value="P:cell fate commitment"/>
    <property type="evidence" value="ECO:0007669"/>
    <property type="project" value="TreeGrafter"/>
</dbReference>
<evidence type="ECO:0000256" key="5">
    <source>
        <dbReference type="ARBA" id="ARBA00023015"/>
    </source>
</evidence>
<dbReference type="PRINTS" id="PR00619">
    <property type="entry name" value="GATAZNFINGER"/>
</dbReference>
<evidence type="ECO:0000256" key="3">
    <source>
        <dbReference type="ARBA" id="ARBA00022771"/>
    </source>
</evidence>
<gene>
    <name evidence="12" type="ORF">DIATSA_LOCUS882</name>
</gene>
<dbReference type="InterPro" id="IPR000679">
    <property type="entry name" value="Znf_GATA"/>
</dbReference>
<comment type="subcellular location">
    <subcellularLocation>
        <location evidence="1">Nucleus</location>
    </subcellularLocation>
</comment>
<reference evidence="12" key="1">
    <citation type="submission" date="2021-12" db="EMBL/GenBank/DDBJ databases">
        <authorList>
            <person name="King R."/>
        </authorList>
    </citation>
    <scope>NUCLEOTIDE SEQUENCE</scope>
</reference>
<keyword evidence="7" id="KW-0804">Transcription</keyword>
<dbReference type="GO" id="GO:0000122">
    <property type="term" value="P:negative regulation of transcription by RNA polymerase II"/>
    <property type="evidence" value="ECO:0007669"/>
    <property type="project" value="TreeGrafter"/>
</dbReference>
<keyword evidence="3 9" id="KW-0863">Zinc-finger</keyword>
<feature type="compositionally biased region" description="Gly residues" evidence="10">
    <location>
        <begin position="95"/>
        <end position="108"/>
    </location>
</feature>
<dbReference type="FunFam" id="3.30.50.10:FF:000032">
    <property type="entry name" value="Transcription factor GATA-3"/>
    <property type="match status" value="1"/>
</dbReference>
<evidence type="ECO:0000256" key="6">
    <source>
        <dbReference type="ARBA" id="ARBA00023125"/>
    </source>
</evidence>
<dbReference type="CDD" id="cd00202">
    <property type="entry name" value="ZnF_GATA"/>
    <property type="match status" value="1"/>
</dbReference>
<name>A0A9N9N2W8_9NEOP</name>
<dbReference type="GO" id="GO:0000978">
    <property type="term" value="F:RNA polymerase II cis-regulatory region sequence-specific DNA binding"/>
    <property type="evidence" value="ECO:0007669"/>
    <property type="project" value="TreeGrafter"/>
</dbReference>
<dbReference type="OrthoDB" id="2162994at2759"/>
<dbReference type="Pfam" id="PF00320">
    <property type="entry name" value="GATA"/>
    <property type="match status" value="1"/>
</dbReference>
<dbReference type="Proteomes" id="UP001153714">
    <property type="component" value="Chromosome 10"/>
</dbReference>
<dbReference type="AlphaFoldDB" id="A0A9N9N2W8"/>
<keyword evidence="6" id="KW-0238">DNA-binding</keyword>
<dbReference type="GO" id="GO:0000981">
    <property type="term" value="F:DNA-binding transcription factor activity, RNA polymerase II-specific"/>
    <property type="evidence" value="ECO:0007669"/>
    <property type="project" value="TreeGrafter"/>
</dbReference>
<evidence type="ECO:0000256" key="7">
    <source>
        <dbReference type="ARBA" id="ARBA00023163"/>
    </source>
</evidence>
<keyword evidence="13" id="KW-1185">Reference proteome</keyword>
<dbReference type="PANTHER" id="PTHR10071">
    <property type="entry name" value="TRANSCRIPTION FACTOR GATA FAMILY MEMBER"/>
    <property type="match status" value="1"/>
</dbReference>
<evidence type="ECO:0000256" key="4">
    <source>
        <dbReference type="ARBA" id="ARBA00022833"/>
    </source>
</evidence>
<feature type="region of interest" description="Disordered" evidence="10">
    <location>
        <begin position="66"/>
        <end position="109"/>
    </location>
</feature>
<evidence type="ECO:0000256" key="8">
    <source>
        <dbReference type="ARBA" id="ARBA00023242"/>
    </source>
</evidence>
<evidence type="ECO:0000256" key="9">
    <source>
        <dbReference type="PROSITE-ProRule" id="PRU00094"/>
    </source>
</evidence>
<evidence type="ECO:0000313" key="12">
    <source>
        <dbReference type="EMBL" id="CAG9782640.1"/>
    </source>
</evidence>
<dbReference type="InterPro" id="IPR039355">
    <property type="entry name" value="Transcription_factor_GATA"/>
</dbReference>
<keyword evidence="5" id="KW-0805">Transcription regulation</keyword>
<dbReference type="EMBL" id="OU893341">
    <property type="protein sequence ID" value="CAG9782640.1"/>
    <property type="molecule type" value="Genomic_DNA"/>
</dbReference>
<organism evidence="12 13">
    <name type="scientific">Diatraea saccharalis</name>
    <name type="common">sugarcane borer</name>
    <dbReference type="NCBI Taxonomy" id="40085"/>
    <lineage>
        <taxon>Eukaryota</taxon>
        <taxon>Metazoa</taxon>
        <taxon>Ecdysozoa</taxon>
        <taxon>Arthropoda</taxon>
        <taxon>Hexapoda</taxon>
        <taxon>Insecta</taxon>
        <taxon>Pterygota</taxon>
        <taxon>Neoptera</taxon>
        <taxon>Endopterygota</taxon>
        <taxon>Lepidoptera</taxon>
        <taxon>Glossata</taxon>
        <taxon>Ditrysia</taxon>
        <taxon>Pyraloidea</taxon>
        <taxon>Crambidae</taxon>
        <taxon>Crambinae</taxon>
        <taxon>Diatraea</taxon>
    </lineage>
</organism>
<keyword evidence="8" id="KW-0539">Nucleus</keyword>
<dbReference type="SMART" id="SM00401">
    <property type="entry name" value="ZnF_GATA"/>
    <property type="match status" value="1"/>
</dbReference>
<accession>A0A9N9N2W8</accession>
<dbReference type="PROSITE" id="PS00344">
    <property type="entry name" value="GATA_ZN_FINGER_1"/>
    <property type="match status" value="1"/>
</dbReference>
<dbReference type="InterPro" id="IPR013088">
    <property type="entry name" value="Znf_NHR/GATA"/>
</dbReference>
<feature type="region of interest" description="Disordered" evidence="10">
    <location>
        <begin position="204"/>
        <end position="225"/>
    </location>
</feature>
<dbReference type="GO" id="GO:0008270">
    <property type="term" value="F:zinc ion binding"/>
    <property type="evidence" value="ECO:0007669"/>
    <property type="project" value="UniProtKB-KW"/>
</dbReference>
<feature type="compositionally biased region" description="Low complexity" evidence="10">
    <location>
        <begin position="67"/>
        <end position="78"/>
    </location>
</feature>
<keyword evidence="4" id="KW-0862">Zinc</keyword>
<dbReference type="PROSITE" id="PS50114">
    <property type="entry name" value="GATA_ZN_FINGER_2"/>
    <property type="match status" value="1"/>
</dbReference>